<dbReference type="STRING" id="694427.Palpr_0963"/>
<name>E4T319_PALPW</name>
<protein>
    <submittedName>
        <fullName evidence="1">Uncharacterized protein</fullName>
    </submittedName>
</protein>
<sequence length="52" mass="5996">MTEILQTPLYDRQTGCISTLFTLVFGSQDEVIRSLKVINCIQVMIVFFIQNK</sequence>
<gene>
    <name evidence="1" type="ordered locus">Palpr_0963</name>
</gene>
<dbReference type="AlphaFoldDB" id="E4T319"/>
<dbReference type="KEGG" id="ppn:Palpr_0963"/>
<accession>E4T319</accession>
<organism evidence="1 2">
    <name type="scientific">Paludibacter propionicigenes (strain DSM 17365 / JCM 13257 / WB4)</name>
    <dbReference type="NCBI Taxonomy" id="694427"/>
    <lineage>
        <taxon>Bacteria</taxon>
        <taxon>Pseudomonadati</taxon>
        <taxon>Bacteroidota</taxon>
        <taxon>Bacteroidia</taxon>
        <taxon>Bacteroidales</taxon>
        <taxon>Paludibacteraceae</taxon>
        <taxon>Paludibacter</taxon>
    </lineage>
</organism>
<evidence type="ECO:0000313" key="1">
    <source>
        <dbReference type="EMBL" id="ADQ79113.1"/>
    </source>
</evidence>
<dbReference type="HOGENOM" id="CLU_3082715_0_0_10"/>
<reference evidence="1 2" key="2">
    <citation type="journal article" date="2011" name="Stand. Genomic Sci.">
        <title>Complete genome sequence of Paludibacter propionicigenes type strain (WB4).</title>
        <authorList>
            <person name="Gronow S."/>
            <person name="Munk C."/>
            <person name="Lapidus A."/>
            <person name="Nolan M."/>
            <person name="Lucas S."/>
            <person name="Hammon N."/>
            <person name="Deshpande S."/>
            <person name="Cheng J.F."/>
            <person name="Tapia R."/>
            <person name="Han C."/>
            <person name="Goodwin L."/>
            <person name="Pitluck S."/>
            <person name="Liolios K."/>
            <person name="Ivanova N."/>
            <person name="Mavromatis K."/>
            <person name="Mikhailova N."/>
            <person name="Pati A."/>
            <person name="Chen A."/>
            <person name="Palaniappan K."/>
            <person name="Land M."/>
            <person name="Hauser L."/>
            <person name="Chang Y.J."/>
            <person name="Jeffries C.D."/>
            <person name="Brambilla E."/>
            <person name="Rohde M."/>
            <person name="Goker M."/>
            <person name="Detter J.C."/>
            <person name="Woyke T."/>
            <person name="Bristow J."/>
            <person name="Eisen J.A."/>
            <person name="Markowitz V."/>
            <person name="Hugenholtz P."/>
            <person name="Kyrpides N.C."/>
            <person name="Klenk H.P."/>
        </authorList>
    </citation>
    <scope>NUCLEOTIDE SEQUENCE [LARGE SCALE GENOMIC DNA]</scope>
    <source>
        <strain evidence="2">DSM 17365 / JCM 13257 / WB4</strain>
    </source>
</reference>
<dbReference type="Proteomes" id="UP000008718">
    <property type="component" value="Chromosome"/>
</dbReference>
<reference key="1">
    <citation type="submission" date="2010-11" db="EMBL/GenBank/DDBJ databases">
        <title>The complete genome of Paludibacter propionicigenes DSM 17365.</title>
        <authorList>
            <consortium name="US DOE Joint Genome Institute (JGI-PGF)"/>
            <person name="Lucas S."/>
            <person name="Copeland A."/>
            <person name="Lapidus A."/>
            <person name="Bruce D."/>
            <person name="Goodwin L."/>
            <person name="Pitluck S."/>
            <person name="Kyrpides N."/>
            <person name="Mavromatis K."/>
            <person name="Ivanova N."/>
            <person name="Munk A.C."/>
            <person name="Brettin T."/>
            <person name="Detter J.C."/>
            <person name="Han C."/>
            <person name="Tapia R."/>
            <person name="Land M."/>
            <person name="Hauser L."/>
            <person name="Markowitz V."/>
            <person name="Cheng J.-F."/>
            <person name="Hugenholtz P."/>
            <person name="Woyke T."/>
            <person name="Wu D."/>
            <person name="Gronow S."/>
            <person name="Wellnitz S."/>
            <person name="Brambilla E."/>
            <person name="Klenk H.-P."/>
            <person name="Eisen J.A."/>
        </authorList>
    </citation>
    <scope>NUCLEOTIDE SEQUENCE</scope>
    <source>
        <strain>WB4</strain>
    </source>
</reference>
<proteinExistence type="predicted"/>
<dbReference type="EMBL" id="CP002345">
    <property type="protein sequence ID" value="ADQ79113.1"/>
    <property type="molecule type" value="Genomic_DNA"/>
</dbReference>
<evidence type="ECO:0000313" key="2">
    <source>
        <dbReference type="Proteomes" id="UP000008718"/>
    </source>
</evidence>
<keyword evidence="2" id="KW-1185">Reference proteome</keyword>